<accession>A0A8H4RV70</accession>
<dbReference type="Gene3D" id="3.40.50.1820">
    <property type="entry name" value="alpha/beta hydrolase"/>
    <property type="match status" value="1"/>
</dbReference>
<dbReference type="EMBL" id="JAAMPI010000107">
    <property type="protein sequence ID" value="KAF4635650.1"/>
    <property type="molecule type" value="Genomic_DNA"/>
</dbReference>
<protein>
    <recommendedName>
        <fullName evidence="3">AB hydrolase-1 domain-containing protein</fullName>
    </recommendedName>
</protein>
<dbReference type="Proteomes" id="UP000566819">
    <property type="component" value="Unassembled WGS sequence"/>
</dbReference>
<evidence type="ECO:0008006" key="3">
    <source>
        <dbReference type="Google" id="ProtNLM"/>
    </source>
</evidence>
<sequence length="317" mass="35696">MDSSWDKSCIKASTRDVEHMTSLGLESNINKTPEEKIFYYRRGIGQNPKNSPILVLIHGYPQTNFMWRHIPGYGRSAPLAGPHDKHSVGLAILEALRKLPIHPSEQKIIIAGHDRGARVCHRIAVDASSQSQFRLLGTIFMDIVPTLHQWASNSSPMGAVMSFHWSFLANVDFATVMIKAQGGDIFVRSLFTRWAGRNELSNKKLDEHDAIDVYAKSFKYESVIRASCDDYRAGAQEDIKLQEEDQKAGRKIDIDVLALYSAHYLGKRYDIQEVWSEWMGKGKLEVEGFGDGVGHFIAEEVPEKTASAMVAFYNKHV</sequence>
<gene>
    <name evidence="1" type="ORF">G7Y89_g2439</name>
</gene>
<dbReference type="OrthoDB" id="284184at2759"/>
<evidence type="ECO:0000313" key="1">
    <source>
        <dbReference type="EMBL" id="KAF4635650.1"/>
    </source>
</evidence>
<reference evidence="1 2" key="1">
    <citation type="submission" date="2020-03" db="EMBL/GenBank/DDBJ databases">
        <title>Draft Genome Sequence of Cudoniella acicularis.</title>
        <authorList>
            <person name="Buettner E."/>
            <person name="Kellner H."/>
        </authorList>
    </citation>
    <scope>NUCLEOTIDE SEQUENCE [LARGE SCALE GENOMIC DNA]</scope>
    <source>
        <strain evidence="1 2">DSM 108380</strain>
    </source>
</reference>
<dbReference type="AlphaFoldDB" id="A0A8H4RV70"/>
<comment type="caution">
    <text evidence="1">The sequence shown here is derived from an EMBL/GenBank/DDBJ whole genome shotgun (WGS) entry which is preliminary data.</text>
</comment>
<proteinExistence type="predicted"/>
<dbReference type="SUPFAM" id="SSF53474">
    <property type="entry name" value="alpha/beta-Hydrolases"/>
    <property type="match status" value="1"/>
</dbReference>
<name>A0A8H4RV70_9HELO</name>
<evidence type="ECO:0000313" key="2">
    <source>
        <dbReference type="Proteomes" id="UP000566819"/>
    </source>
</evidence>
<dbReference type="InterPro" id="IPR029058">
    <property type="entry name" value="AB_hydrolase_fold"/>
</dbReference>
<keyword evidence="2" id="KW-1185">Reference proteome</keyword>
<organism evidence="1 2">
    <name type="scientific">Cudoniella acicularis</name>
    <dbReference type="NCBI Taxonomy" id="354080"/>
    <lineage>
        <taxon>Eukaryota</taxon>
        <taxon>Fungi</taxon>
        <taxon>Dikarya</taxon>
        <taxon>Ascomycota</taxon>
        <taxon>Pezizomycotina</taxon>
        <taxon>Leotiomycetes</taxon>
        <taxon>Helotiales</taxon>
        <taxon>Tricladiaceae</taxon>
        <taxon>Cudoniella</taxon>
    </lineage>
</organism>